<reference evidence="1" key="1">
    <citation type="submission" date="2015-01" db="EMBL/GenBank/DDBJ databases">
        <title>Genome sequence of Neotyphodium gansuense var. inebrians E818.</title>
        <authorList>
            <person name="Chen L."/>
            <person name="Webb J.S."/>
            <person name="Jaromczyk J."/>
            <person name="Schardl C.L."/>
        </authorList>
    </citation>
    <scope>NUCLEOTIDE SEQUENCE</scope>
    <source>
        <strain evidence="1">E818</strain>
    </source>
</reference>
<protein>
    <submittedName>
        <fullName evidence="1">Uncharacterized protein</fullName>
    </submittedName>
</protein>
<name>I7DFZ0_9HYPO</name>
<organism evidence="1">
    <name type="scientific">Epichloe inebrians</name>
    <dbReference type="NCBI Taxonomy" id="2591900"/>
    <lineage>
        <taxon>Eukaryota</taxon>
        <taxon>Fungi</taxon>
        <taxon>Dikarya</taxon>
        <taxon>Ascomycota</taxon>
        <taxon>Pezizomycotina</taxon>
        <taxon>Sordariomycetes</taxon>
        <taxon>Hypocreomycetidae</taxon>
        <taxon>Hypocreales</taxon>
        <taxon>Clavicipitaceae</taxon>
        <taxon>Epichloe</taxon>
    </lineage>
</organism>
<sequence>MEGCLEPIRVRTTFTDDVRVFGDAVRFLLEQNDTDSLSVLASRLTPFRIDFKETLVGDALSFQPVLVFENEFNAWGDDAQNVTASSFSSSIPPNTLYNGPTIQSMDSSLMPLEGFVDNDILTERADACPACPGGAAMNRAFGSEFTHNDGLDDGLELVLDNNLVGTGDLNCQVCMRSRSEDICHVFNDAAMLGHMDDSDQENEESAGRYHQLGCSTPVGQGQQLSVQARNTSVPHVTSAVTEFHRLFGGNTTQANPASRGNDLDGNLKQVEKDCHQFLQTNLPRWVQNGVWHNHWSRSDDDNRSDSFENLQKVYSCFCQLDIRMEDDAIRSRMMMVLLHLEFERIHHDWKSGKIEGNISAVIDSILEKAHPEWHSADLKQKAEFRARFHNRKRHGKRWWILVDALGPSILLLCSPRFAGTMKNTTVTAPMIQALPAAIQKAGSKVTEVLNVVNPMAKSLFYDQGYENYAVDEILGQLKALETI</sequence>
<proteinExistence type="predicted"/>
<accession>I7DFZ0</accession>
<dbReference type="EMBL" id="JX072969">
    <property type="protein sequence ID" value="AFO67569.1"/>
    <property type="molecule type" value="Genomic_DNA"/>
</dbReference>
<evidence type="ECO:0000313" key="1">
    <source>
        <dbReference type="EMBL" id="AFO67569.1"/>
    </source>
</evidence>
<dbReference type="AlphaFoldDB" id="I7DFZ0"/>